<dbReference type="EMBL" id="CP036313">
    <property type="protein sequence ID" value="QBH13805.1"/>
    <property type="molecule type" value="Genomic_DNA"/>
</dbReference>
<dbReference type="AlphaFoldDB" id="A0A328F8X5"/>
<evidence type="ECO:0000313" key="4">
    <source>
        <dbReference type="EMBL" id="QBH13805.1"/>
    </source>
</evidence>
<dbReference type="Gene3D" id="3.90.550.10">
    <property type="entry name" value="Spore Coat Polysaccharide Biosynthesis Protein SpsA, Chain A"/>
    <property type="match status" value="1"/>
</dbReference>
<evidence type="ECO:0000313" key="5">
    <source>
        <dbReference type="EMBL" id="RAM00819.1"/>
    </source>
</evidence>
<reference evidence="4 7" key="2">
    <citation type="submission" date="2019-02" db="EMBL/GenBank/DDBJ databases">
        <title>Complete genome sequence of Desulfobacter hydrogenophilus AcRS1.</title>
        <authorList>
            <person name="Marietou A."/>
            <person name="Lund M.B."/>
            <person name="Marshall I.P.G."/>
            <person name="Schreiber L."/>
            <person name="Jorgensen B."/>
        </authorList>
    </citation>
    <scope>NUCLEOTIDE SEQUENCE [LARGE SCALE GENOMIC DNA]</scope>
    <source>
        <strain evidence="4 7">AcRS1</strain>
    </source>
</reference>
<evidence type="ECO:0000313" key="6">
    <source>
        <dbReference type="Proteomes" id="UP000248798"/>
    </source>
</evidence>
<organism evidence="5 6">
    <name type="scientific">Desulfobacter hydrogenophilus</name>
    <dbReference type="NCBI Taxonomy" id="2291"/>
    <lineage>
        <taxon>Bacteria</taxon>
        <taxon>Pseudomonadati</taxon>
        <taxon>Thermodesulfobacteriota</taxon>
        <taxon>Desulfobacteria</taxon>
        <taxon>Desulfobacterales</taxon>
        <taxon>Desulfobacteraceae</taxon>
        <taxon>Desulfobacter</taxon>
    </lineage>
</organism>
<evidence type="ECO:0000259" key="3">
    <source>
        <dbReference type="Pfam" id="PF02709"/>
    </source>
</evidence>
<sequence length="271" mass="30780">MNISVIVTTFNRPDSLEKVLEGLLNQTRLPREIIVADDGSSEETSLLVNQIALSSPDCHVQHVWHEDLGFRAAEIRNKAILKSSGDYIIFLDGDCIPGRYFIQDHLQLAKPGYFFQGKRVLVEKALQDAFNFSHTRKTLGLIANALKGQISNAHHLVRLPFVPALITNKMSGIRSCNMGFFKKDLFAVNGFNQAFQGWGREDSELVARLYNYGIRRREHPFMAVCFHLWHEENDRTNLEKNDQLLKAVMDSGNYRCVSGLVDDKIVEKTNS</sequence>
<keyword evidence="7" id="KW-1185">Reference proteome</keyword>
<feature type="domain" description="Galactosyltransferase C-terminal" evidence="3">
    <location>
        <begin position="168"/>
        <end position="224"/>
    </location>
</feature>
<accession>A0A328F8X5</accession>
<dbReference type="PANTHER" id="PTHR43685">
    <property type="entry name" value="GLYCOSYLTRANSFERASE"/>
    <property type="match status" value="1"/>
</dbReference>
<dbReference type="Proteomes" id="UP000248798">
    <property type="component" value="Unassembled WGS sequence"/>
</dbReference>
<dbReference type="OrthoDB" id="9815923at2"/>
<keyword evidence="1 5" id="KW-0808">Transferase</keyword>
<dbReference type="CDD" id="cd06420">
    <property type="entry name" value="GT2_Chondriotin_Pol_N"/>
    <property type="match status" value="1"/>
</dbReference>
<dbReference type="GO" id="GO:0016740">
    <property type="term" value="F:transferase activity"/>
    <property type="evidence" value="ECO:0007669"/>
    <property type="project" value="UniProtKB-KW"/>
</dbReference>
<feature type="domain" description="Glycosyltransferase 2-like" evidence="2">
    <location>
        <begin position="4"/>
        <end position="120"/>
    </location>
</feature>
<gene>
    <name evidence="5" type="ORF">DO021_16805</name>
    <name evidence="4" type="ORF">EYB58_13255</name>
</gene>
<dbReference type="InterPro" id="IPR001173">
    <property type="entry name" value="Glyco_trans_2-like"/>
</dbReference>
<dbReference type="Pfam" id="PF00535">
    <property type="entry name" value="Glycos_transf_2"/>
    <property type="match status" value="1"/>
</dbReference>
<dbReference type="PANTHER" id="PTHR43685:SF3">
    <property type="entry name" value="SLR2126 PROTEIN"/>
    <property type="match status" value="1"/>
</dbReference>
<dbReference type="EMBL" id="QLNI01000037">
    <property type="protein sequence ID" value="RAM00819.1"/>
    <property type="molecule type" value="Genomic_DNA"/>
</dbReference>
<evidence type="ECO:0000259" key="2">
    <source>
        <dbReference type="Pfam" id="PF00535"/>
    </source>
</evidence>
<dbReference type="InterPro" id="IPR027791">
    <property type="entry name" value="Galactosyl_T_C"/>
</dbReference>
<dbReference type="Proteomes" id="UP000293902">
    <property type="component" value="Chromosome"/>
</dbReference>
<reference evidence="5 6" key="1">
    <citation type="submission" date="2018-06" db="EMBL/GenBank/DDBJ databases">
        <title>Complete Genome Sequence of Desulfobacter hydrogenophilus (DSM3380).</title>
        <authorList>
            <person name="Marietou A."/>
            <person name="Schreiber L."/>
            <person name="Marshall I."/>
            <person name="Jorgensen B."/>
        </authorList>
    </citation>
    <scope>NUCLEOTIDE SEQUENCE [LARGE SCALE GENOMIC DNA]</scope>
    <source>
        <strain evidence="5 6">DSM 3380</strain>
    </source>
</reference>
<evidence type="ECO:0000256" key="1">
    <source>
        <dbReference type="ARBA" id="ARBA00022679"/>
    </source>
</evidence>
<name>A0A328F8X5_9BACT</name>
<protein>
    <submittedName>
        <fullName evidence="5">Glycosyl transferase family 2</fullName>
    </submittedName>
    <submittedName>
        <fullName evidence="4">Glycosyltransferase</fullName>
    </submittedName>
</protein>
<evidence type="ECO:0000313" key="7">
    <source>
        <dbReference type="Proteomes" id="UP000293902"/>
    </source>
</evidence>
<proteinExistence type="predicted"/>
<dbReference type="InterPro" id="IPR050834">
    <property type="entry name" value="Glycosyltransf_2"/>
</dbReference>
<dbReference type="InterPro" id="IPR029044">
    <property type="entry name" value="Nucleotide-diphossugar_trans"/>
</dbReference>
<dbReference type="Pfam" id="PF02709">
    <property type="entry name" value="Glyco_transf_7C"/>
    <property type="match status" value="1"/>
</dbReference>
<dbReference type="SUPFAM" id="SSF53448">
    <property type="entry name" value="Nucleotide-diphospho-sugar transferases"/>
    <property type="match status" value="1"/>
</dbReference>
<dbReference type="RefSeq" id="WP_111958779.1">
    <property type="nucleotide sequence ID" value="NZ_CP036313.1"/>
</dbReference>